<evidence type="ECO:0000313" key="6">
    <source>
        <dbReference type="EMBL" id="VFK56918.1"/>
    </source>
</evidence>
<sequence>MPNPNQDPQKHTISINLPGLLRMLGENIYAEPDVAIREMIQNAHDTCIVRGARDSHFRNPEIRISFDKNRQTITILDNGAGMTEEELHRNLATIGESFTRIQREEFKNKDAREAALLIGQFGIGLLSAFSISKRVEVITRSAQSQDKNEACRWVCEGDIHYTVEPLDESADFGEPGTRITLYLLDTKLELLAEDRLRQAIKKYADFLSIPIYLNGTQANACTPPWEIRRTTTEGEGKISAVDLSEYIQSRWSLYPLGIIPFDTETMAMEDGEKLPLRVSGLLFVPVIPFELARDFGELDIYISRMFIKANDKELLPPWARFVKGVIDTPDLTPTLSRGEVIIDEKYQLLRTLLSEIIIDWLDHLQEQDPDKLKMLVGSYNNTIKARALEDDEFFDRICHLVRVETDRGRITIGEYLESSDNTLYYFAERGTGTQHKVLFAHKGLPVIDASWGMEEEFLEKYAERKGCRIERLTAGAGSIFTVPETVDEKWRALERDFHHVTGMEAKAAEFAPASLPAVLVGRAQDKTDKQFAELDGIGAQMGISSNAIKQMFGRMAKNKTRSTSGSGTLIHLNITNPLMGQLRDMPHTETRRLAVLCIYNNAHMFAHHYVSPENAERIFDSNNQAFSAMITTAQALMAVEKEKAELEVERDELKRRLPDIQLTEHRSCFFAFDYNVDENHELLKWIQDYFQRKGWGVEVVAPICEITELNIQHDLIRQLQRVHFGIAEISNNNPNVLYEAGFLHALNKPLILLKREEGEVPVPFDIHNNFRVQYKIDKYPGGTEFTRIEKQLDKAMNTVEQMLPGFADTPKWEG</sequence>
<dbReference type="AlphaFoldDB" id="A0A451AF32"/>
<dbReference type="GO" id="GO:0016887">
    <property type="term" value="F:ATP hydrolysis activity"/>
    <property type="evidence" value="ECO:0007669"/>
    <property type="project" value="InterPro"/>
</dbReference>
<keyword evidence="2" id="KW-0547">Nucleotide-binding</keyword>
<keyword evidence="5" id="KW-0175">Coiled coil</keyword>
<dbReference type="Gene3D" id="3.30.230.80">
    <property type="match status" value="1"/>
</dbReference>
<dbReference type="SUPFAM" id="SSF54211">
    <property type="entry name" value="Ribosomal protein S5 domain 2-like"/>
    <property type="match status" value="1"/>
</dbReference>
<dbReference type="PANTHER" id="PTHR11528">
    <property type="entry name" value="HEAT SHOCK PROTEIN 90 FAMILY MEMBER"/>
    <property type="match status" value="1"/>
</dbReference>
<reference evidence="7" key="1">
    <citation type="submission" date="2019-02" db="EMBL/GenBank/DDBJ databases">
        <authorList>
            <person name="Gruber-Vodicka R. H."/>
            <person name="Seah K. B. B."/>
        </authorList>
    </citation>
    <scope>NUCLEOTIDE SEQUENCE</scope>
    <source>
        <strain evidence="7">BECK_BY2</strain>
        <strain evidence="6">BECK_BY3</strain>
    </source>
</reference>
<dbReference type="EMBL" id="CAADFY010000099">
    <property type="protein sequence ID" value="VFK56918.1"/>
    <property type="molecule type" value="Genomic_DNA"/>
</dbReference>
<evidence type="ECO:0000256" key="3">
    <source>
        <dbReference type="ARBA" id="ARBA00022840"/>
    </source>
</evidence>
<keyword evidence="3" id="KW-0067">ATP-binding</keyword>
<dbReference type="GO" id="GO:0140662">
    <property type="term" value="F:ATP-dependent protein folding chaperone"/>
    <property type="evidence" value="ECO:0007669"/>
    <property type="project" value="InterPro"/>
</dbReference>
<evidence type="ECO:0000313" key="7">
    <source>
        <dbReference type="EMBL" id="VFK64659.1"/>
    </source>
</evidence>
<evidence type="ECO:0000256" key="5">
    <source>
        <dbReference type="SAM" id="Coils"/>
    </source>
</evidence>
<comment type="similarity">
    <text evidence="1">Belongs to the heat shock protein 90 family.</text>
</comment>
<keyword evidence="4" id="KW-0143">Chaperone</keyword>
<accession>A0A451AF32</accession>
<evidence type="ECO:0000256" key="2">
    <source>
        <dbReference type="ARBA" id="ARBA00022741"/>
    </source>
</evidence>
<dbReference type="InterPro" id="IPR001404">
    <property type="entry name" value="Hsp90_fam"/>
</dbReference>
<dbReference type="InterPro" id="IPR020575">
    <property type="entry name" value="Hsp90_N"/>
</dbReference>
<dbReference type="Pfam" id="PF00183">
    <property type="entry name" value="HSP90"/>
    <property type="match status" value="1"/>
</dbReference>
<name>A0A451AF32_9GAMM</name>
<dbReference type="GO" id="GO:0005524">
    <property type="term" value="F:ATP binding"/>
    <property type="evidence" value="ECO:0007669"/>
    <property type="project" value="UniProtKB-KW"/>
</dbReference>
<dbReference type="EMBL" id="CAADFV010000097">
    <property type="protein sequence ID" value="VFK64659.1"/>
    <property type="molecule type" value="Genomic_DNA"/>
</dbReference>
<dbReference type="InterPro" id="IPR020568">
    <property type="entry name" value="Ribosomal_Su5_D2-typ_SF"/>
</dbReference>
<organism evidence="7">
    <name type="scientific">Candidatus Kentrum sp. TUN</name>
    <dbReference type="NCBI Taxonomy" id="2126343"/>
    <lineage>
        <taxon>Bacteria</taxon>
        <taxon>Pseudomonadati</taxon>
        <taxon>Pseudomonadota</taxon>
        <taxon>Gammaproteobacteria</taxon>
        <taxon>Candidatus Kentrum</taxon>
    </lineage>
</organism>
<evidence type="ECO:0000256" key="4">
    <source>
        <dbReference type="ARBA" id="ARBA00023186"/>
    </source>
</evidence>
<feature type="coiled-coil region" evidence="5">
    <location>
        <begin position="636"/>
        <end position="663"/>
    </location>
</feature>
<dbReference type="Pfam" id="PF13589">
    <property type="entry name" value="HATPase_c_3"/>
    <property type="match status" value="1"/>
</dbReference>
<dbReference type="GO" id="GO:0051082">
    <property type="term" value="F:unfolded protein binding"/>
    <property type="evidence" value="ECO:0007669"/>
    <property type="project" value="InterPro"/>
</dbReference>
<dbReference type="SUPFAM" id="SSF55874">
    <property type="entry name" value="ATPase domain of HSP90 chaperone/DNA topoisomerase II/histidine kinase"/>
    <property type="match status" value="1"/>
</dbReference>
<protein>
    <submittedName>
        <fullName evidence="7">Molecular chaperone HtpG</fullName>
    </submittedName>
</protein>
<dbReference type="PRINTS" id="PR00775">
    <property type="entry name" value="HEATSHOCK90"/>
</dbReference>
<proteinExistence type="inferred from homology"/>
<evidence type="ECO:0000256" key="1">
    <source>
        <dbReference type="ARBA" id="ARBA00008239"/>
    </source>
</evidence>
<dbReference type="InterPro" id="IPR036890">
    <property type="entry name" value="HATPase_C_sf"/>
</dbReference>
<dbReference type="Gene3D" id="3.30.565.10">
    <property type="entry name" value="Histidine kinase-like ATPase, C-terminal domain"/>
    <property type="match status" value="1"/>
</dbReference>
<gene>
    <name evidence="7" type="ORF">BECKTUN1418E_GA0071001_10974</name>
    <name evidence="6" type="ORF">BECKTUN1418F_GA0071002_10994</name>
</gene>